<dbReference type="EMBL" id="NBNE01001506">
    <property type="protein sequence ID" value="OWZ13734.1"/>
    <property type="molecule type" value="Genomic_DNA"/>
</dbReference>
<dbReference type="AlphaFoldDB" id="A0A225W8M2"/>
<dbReference type="Proteomes" id="UP000198211">
    <property type="component" value="Unassembled WGS sequence"/>
</dbReference>
<keyword evidence="2" id="KW-1185">Reference proteome</keyword>
<evidence type="ECO:0000313" key="2">
    <source>
        <dbReference type="Proteomes" id="UP000198211"/>
    </source>
</evidence>
<organism evidence="1 2">
    <name type="scientific">Phytophthora megakarya</name>
    <dbReference type="NCBI Taxonomy" id="4795"/>
    <lineage>
        <taxon>Eukaryota</taxon>
        <taxon>Sar</taxon>
        <taxon>Stramenopiles</taxon>
        <taxon>Oomycota</taxon>
        <taxon>Peronosporomycetes</taxon>
        <taxon>Peronosporales</taxon>
        <taxon>Peronosporaceae</taxon>
        <taxon>Phytophthora</taxon>
    </lineage>
</organism>
<protein>
    <submittedName>
        <fullName evidence="1">Uncharacterized protein</fullName>
    </submittedName>
</protein>
<dbReference type="STRING" id="4795.A0A225W8M2"/>
<sequence length="350" mass="38674">MNLTPGLSSHLFRRGAAQNANRDCKISTPWILDRGGWSAVSKAFNYIVGTTQEDQTVAKSLAGWDLNASSRLPTFENFDHLRLHRIHLLQANLFSAATGFMDRLRLRDDVVDVLTGTAILHYPDMLHLFAATEAEVSAWAIVIHRTLQQPKKETPSSPAPRRTGDDSLLKRQSWLLEQPAQLLVGLAAEHLERTPEATTAQPGSATAGSISAGIAFDAVKGSTSRVHSRAKSLTTVWYEWFLPPLPSARPNRRRYHEYKVAVAFMRIFLPAGYDVTGAESEAKGHILISGREAEANVVAFLEAEHVKAKSHGTIVKVLKGMYAEGKLNNSIRNYLHLRQEGRALEDAPNV</sequence>
<proteinExistence type="predicted"/>
<gene>
    <name evidence="1" type="ORF">PHMEG_00012886</name>
</gene>
<comment type="caution">
    <text evidence="1">The sequence shown here is derived from an EMBL/GenBank/DDBJ whole genome shotgun (WGS) entry which is preliminary data.</text>
</comment>
<reference evidence="2" key="1">
    <citation type="submission" date="2017-03" db="EMBL/GenBank/DDBJ databases">
        <title>Phytopthora megakarya and P. palmivora, two closely related causual agents of cacao black pod achieved similar genome size and gene model numbers by different mechanisms.</title>
        <authorList>
            <person name="Ali S."/>
            <person name="Shao J."/>
            <person name="Larry D.J."/>
            <person name="Kronmiller B."/>
            <person name="Shen D."/>
            <person name="Strem M.D."/>
            <person name="Melnick R.L."/>
            <person name="Guiltinan M.J."/>
            <person name="Tyler B.M."/>
            <person name="Meinhardt L.W."/>
            <person name="Bailey B.A."/>
        </authorList>
    </citation>
    <scope>NUCLEOTIDE SEQUENCE [LARGE SCALE GENOMIC DNA]</scope>
    <source>
        <strain evidence="2">zdho120</strain>
    </source>
</reference>
<dbReference type="OrthoDB" id="127942at2759"/>
<accession>A0A225W8M2</accession>
<name>A0A225W8M2_9STRA</name>
<evidence type="ECO:0000313" key="1">
    <source>
        <dbReference type="EMBL" id="OWZ13734.1"/>
    </source>
</evidence>